<comment type="caution">
    <text evidence="2">The sequence shown here is derived from an EMBL/GenBank/DDBJ whole genome shotgun (WGS) entry which is preliminary data.</text>
</comment>
<accession>A0AAV7F3C5</accession>
<proteinExistence type="predicted"/>
<dbReference type="PANTHER" id="PTHR28674">
    <property type="entry name" value="SIMILAR TO DNA SEGMENT, CHR 10, WAYNE STATE UNIVERSITY 102,-EXPRESSED"/>
    <property type="match status" value="1"/>
</dbReference>
<evidence type="ECO:0000313" key="3">
    <source>
        <dbReference type="Proteomes" id="UP000825729"/>
    </source>
</evidence>
<dbReference type="InterPro" id="IPR027921">
    <property type="entry name" value="NOPCHAP1"/>
</dbReference>
<evidence type="ECO:0000256" key="1">
    <source>
        <dbReference type="SAM" id="MobiDB-lite"/>
    </source>
</evidence>
<sequence>MAYDVASCLVSLITRDSRNAGSINQMSRTSKDLLELEQRNPSFIEPRLLVHSNCNSSQTDNQHPGKNTEKLSTTNLPPSQVLGRVKNFLGIMANANKKLEDELDAKGNPREEYDIEVLTGNEKEYIEMDLVLGVADLHTPEAMAAAESTVASTRHLNLPPASGSSSQSATDSEDDEDDSDACSQDEGMKTNLDGCNPSRTEQPRKRTKVTELP</sequence>
<dbReference type="EMBL" id="JAINDJ010000003">
    <property type="protein sequence ID" value="KAG9454825.1"/>
    <property type="molecule type" value="Genomic_DNA"/>
</dbReference>
<name>A0AAV7F3C5_ARIFI</name>
<dbReference type="GO" id="GO:0000492">
    <property type="term" value="P:box C/D snoRNP assembly"/>
    <property type="evidence" value="ECO:0007669"/>
    <property type="project" value="InterPro"/>
</dbReference>
<feature type="compositionally biased region" description="Acidic residues" evidence="1">
    <location>
        <begin position="171"/>
        <end position="180"/>
    </location>
</feature>
<reference evidence="2 3" key="1">
    <citation type="submission" date="2021-07" db="EMBL/GenBank/DDBJ databases">
        <title>The Aristolochia fimbriata genome: insights into angiosperm evolution, floral development and chemical biosynthesis.</title>
        <authorList>
            <person name="Jiao Y."/>
        </authorList>
    </citation>
    <scope>NUCLEOTIDE SEQUENCE [LARGE SCALE GENOMIC DNA]</scope>
    <source>
        <strain evidence="2">IBCAS-2021</strain>
        <tissue evidence="2">Leaf</tissue>
    </source>
</reference>
<dbReference type="PANTHER" id="PTHR28674:SF1">
    <property type="entry name" value="NOP PROTEIN CHAPERONE 1"/>
    <property type="match status" value="1"/>
</dbReference>
<feature type="region of interest" description="Disordered" evidence="1">
    <location>
        <begin position="149"/>
        <end position="213"/>
    </location>
</feature>
<feature type="compositionally biased region" description="Low complexity" evidence="1">
    <location>
        <begin position="161"/>
        <end position="170"/>
    </location>
</feature>
<feature type="region of interest" description="Disordered" evidence="1">
    <location>
        <begin position="53"/>
        <end position="78"/>
    </location>
</feature>
<protein>
    <submittedName>
        <fullName evidence="2">Uncharacterized protein</fullName>
    </submittedName>
</protein>
<keyword evidence="3" id="KW-1185">Reference proteome</keyword>
<dbReference type="Proteomes" id="UP000825729">
    <property type="component" value="Unassembled WGS sequence"/>
</dbReference>
<gene>
    <name evidence="2" type="ORF">H6P81_007729</name>
</gene>
<dbReference type="Pfam" id="PF15370">
    <property type="entry name" value="NOPCHAP1"/>
    <property type="match status" value="1"/>
</dbReference>
<dbReference type="AlphaFoldDB" id="A0AAV7F3C5"/>
<organism evidence="2 3">
    <name type="scientific">Aristolochia fimbriata</name>
    <name type="common">White veined hardy Dutchman's pipe vine</name>
    <dbReference type="NCBI Taxonomy" id="158543"/>
    <lineage>
        <taxon>Eukaryota</taxon>
        <taxon>Viridiplantae</taxon>
        <taxon>Streptophyta</taxon>
        <taxon>Embryophyta</taxon>
        <taxon>Tracheophyta</taxon>
        <taxon>Spermatophyta</taxon>
        <taxon>Magnoliopsida</taxon>
        <taxon>Magnoliidae</taxon>
        <taxon>Piperales</taxon>
        <taxon>Aristolochiaceae</taxon>
        <taxon>Aristolochia</taxon>
    </lineage>
</organism>
<dbReference type="GO" id="GO:0062064">
    <property type="term" value="F:box C/D methylation guide snoRNP complex binding"/>
    <property type="evidence" value="ECO:0007669"/>
    <property type="project" value="TreeGrafter"/>
</dbReference>
<evidence type="ECO:0000313" key="2">
    <source>
        <dbReference type="EMBL" id="KAG9454825.1"/>
    </source>
</evidence>